<dbReference type="PANTHER" id="PTHR30461:SF19">
    <property type="entry name" value="SITE-SPECIFIC RECOMBINASE RESOLVASE FAMILY"/>
    <property type="match status" value="1"/>
</dbReference>
<dbReference type="GO" id="GO:0003677">
    <property type="term" value="F:DNA binding"/>
    <property type="evidence" value="ECO:0007669"/>
    <property type="project" value="UniProtKB-KW"/>
</dbReference>
<accession>A0A9D2BW25</accession>
<evidence type="ECO:0000256" key="2">
    <source>
        <dbReference type="ARBA" id="ARBA00023125"/>
    </source>
</evidence>
<sequence>MEQENHRPGARVEKTRKVRYDTQQRQTRKEDPTTVYGYIRVSSKDQNEDRQRLALRQVPVPERNIFADKRSGKDFDRPQYQRLLRRLRRDDVLYIQSIDRLGRNYEEILAQWRVLTKEKGVDIVVLDMPLLDTRRGKDLLGTFLADIVLQVLSFVAENERANIRQRQAEGIAAAKARGVRFGRPPKPLPAGFAGAYRQWRAGHITGTQAAKECGMPLATFRYKAEHYGQTLRP</sequence>
<dbReference type="InterPro" id="IPR006118">
    <property type="entry name" value="Recombinase_CS"/>
</dbReference>
<gene>
    <name evidence="8" type="ORF">H9846_08895</name>
</gene>
<feature type="region of interest" description="Disordered" evidence="6">
    <location>
        <begin position="1"/>
        <end position="33"/>
    </location>
</feature>
<reference evidence="8" key="2">
    <citation type="submission" date="2021-04" db="EMBL/GenBank/DDBJ databases">
        <authorList>
            <person name="Gilroy R."/>
        </authorList>
    </citation>
    <scope>NUCLEOTIDE SEQUENCE</scope>
    <source>
        <strain evidence="8">ChiHecec2B26-7398</strain>
    </source>
</reference>
<evidence type="ECO:0000256" key="5">
    <source>
        <dbReference type="PROSITE-ProRule" id="PRU10137"/>
    </source>
</evidence>
<dbReference type="InterPro" id="IPR006119">
    <property type="entry name" value="Resolv_N"/>
</dbReference>
<dbReference type="InterPro" id="IPR036162">
    <property type="entry name" value="Resolvase-like_N_sf"/>
</dbReference>
<evidence type="ECO:0000256" key="4">
    <source>
        <dbReference type="PIRSR" id="PIRSR606118-50"/>
    </source>
</evidence>
<evidence type="ECO:0000256" key="3">
    <source>
        <dbReference type="ARBA" id="ARBA00023172"/>
    </source>
</evidence>
<keyword evidence="1" id="KW-0229">DNA integration</keyword>
<dbReference type="GO" id="GO:0015074">
    <property type="term" value="P:DNA integration"/>
    <property type="evidence" value="ECO:0007669"/>
    <property type="project" value="UniProtKB-KW"/>
</dbReference>
<dbReference type="GO" id="GO:0000150">
    <property type="term" value="F:DNA strand exchange activity"/>
    <property type="evidence" value="ECO:0007669"/>
    <property type="project" value="InterPro"/>
</dbReference>
<dbReference type="SUPFAM" id="SSF53041">
    <property type="entry name" value="Resolvase-like"/>
    <property type="match status" value="1"/>
</dbReference>
<proteinExistence type="predicted"/>
<keyword evidence="3" id="KW-0233">DNA recombination</keyword>
<evidence type="ECO:0000256" key="1">
    <source>
        <dbReference type="ARBA" id="ARBA00022908"/>
    </source>
</evidence>
<organism evidence="8 9">
    <name type="scientific">Candidatus Gemmiger excrementipullorum</name>
    <dbReference type="NCBI Taxonomy" id="2838610"/>
    <lineage>
        <taxon>Bacteria</taxon>
        <taxon>Bacillati</taxon>
        <taxon>Bacillota</taxon>
        <taxon>Clostridia</taxon>
        <taxon>Eubacteriales</taxon>
        <taxon>Gemmiger</taxon>
    </lineage>
</organism>
<name>A0A9D2BW25_9FIRM</name>
<dbReference type="Pfam" id="PF00239">
    <property type="entry name" value="Resolvase"/>
    <property type="match status" value="1"/>
</dbReference>
<dbReference type="CDD" id="cd03768">
    <property type="entry name" value="SR_ResInv"/>
    <property type="match status" value="1"/>
</dbReference>
<dbReference type="Proteomes" id="UP000886751">
    <property type="component" value="Unassembled WGS sequence"/>
</dbReference>
<dbReference type="EMBL" id="DXEI01000132">
    <property type="protein sequence ID" value="HIX95559.1"/>
    <property type="molecule type" value="Genomic_DNA"/>
</dbReference>
<evidence type="ECO:0000256" key="6">
    <source>
        <dbReference type="SAM" id="MobiDB-lite"/>
    </source>
</evidence>
<evidence type="ECO:0000259" key="7">
    <source>
        <dbReference type="PROSITE" id="PS51736"/>
    </source>
</evidence>
<dbReference type="PROSITE" id="PS51736">
    <property type="entry name" value="RECOMBINASES_3"/>
    <property type="match status" value="1"/>
</dbReference>
<evidence type="ECO:0000313" key="8">
    <source>
        <dbReference type="EMBL" id="HIX95559.1"/>
    </source>
</evidence>
<keyword evidence="2" id="KW-0238">DNA-binding</keyword>
<feature type="compositionally biased region" description="Basic and acidic residues" evidence="6">
    <location>
        <begin position="1"/>
        <end position="32"/>
    </location>
</feature>
<comment type="caution">
    <text evidence="8">The sequence shown here is derived from an EMBL/GenBank/DDBJ whole genome shotgun (WGS) entry which is preliminary data.</text>
</comment>
<protein>
    <submittedName>
        <fullName evidence="8">Recombinase family protein</fullName>
    </submittedName>
</protein>
<reference evidence="8" key="1">
    <citation type="journal article" date="2021" name="PeerJ">
        <title>Extensive microbial diversity within the chicken gut microbiome revealed by metagenomics and culture.</title>
        <authorList>
            <person name="Gilroy R."/>
            <person name="Ravi A."/>
            <person name="Getino M."/>
            <person name="Pursley I."/>
            <person name="Horton D.L."/>
            <person name="Alikhan N.F."/>
            <person name="Baker D."/>
            <person name="Gharbi K."/>
            <person name="Hall N."/>
            <person name="Watson M."/>
            <person name="Adriaenssens E.M."/>
            <person name="Foster-Nyarko E."/>
            <person name="Jarju S."/>
            <person name="Secka A."/>
            <person name="Antonio M."/>
            <person name="Oren A."/>
            <person name="Chaudhuri R.R."/>
            <person name="La Ragione R."/>
            <person name="Hildebrand F."/>
            <person name="Pallen M.J."/>
        </authorList>
    </citation>
    <scope>NUCLEOTIDE SEQUENCE</scope>
    <source>
        <strain evidence="8">ChiHecec2B26-7398</strain>
    </source>
</reference>
<dbReference type="SMART" id="SM00857">
    <property type="entry name" value="Resolvase"/>
    <property type="match status" value="1"/>
</dbReference>
<dbReference type="InterPro" id="IPR050639">
    <property type="entry name" value="SSR_resolvase"/>
</dbReference>
<dbReference type="Gene3D" id="3.40.50.1390">
    <property type="entry name" value="Resolvase, N-terminal catalytic domain"/>
    <property type="match status" value="1"/>
</dbReference>
<dbReference type="PROSITE" id="PS00397">
    <property type="entry name" value="RECOMBINASES_1"/>
    <property type="match status" value="1"/>
</dbReference>
<feature type="domain" description="Resolvase/invertase-type recombinase catalytic" evidence="7">
    <location>
        <begin position="34"/>
        <end position="178"/>
    </location>
</feature>
<dbReference type="AlphaFoldDB" id="A0A9D2BW25"/>
<dbReference type="PANTHER" id="PTHR30461">
    <property type="entry name" value="DNA-INVERTASE FROM LAMBDOID PROPHAGE"/>
    <property type="match status" value="1"/>
</dbReference>
<feature type="active site" description="O-(5'-phospho-DNA)-serine intermediate" evidence="4 5">
    <location>
        <position position="42"/>
    </location>
</feature>
<evidence type="ECO:0000313" key="9">
    <source>
        <dbReference type="Proteomes" id="UP000886751"/>
    </source>
</evidence>